<keyword evidence="3" id="KW-1003">Cell membrane</keyword>
<accession>A0A4R6RW32</accession>
<dbReference type="RefSeq" id="WP_133617503.1">
    <property type="nucleotide sequence ID" value="NZ_SNYA01000007.1"/>
</dbReference>
<feature type="transmembrane region" description="Helical" evidence="7">
    <location>
        <begin position="148"/>
        <end position="169"/>
    </location>
</feature>
<dbReference type="Proteomes" id="UP000295601">
    <property type="component" value="Unassembled WGS sequence"/>
</dbReference>
<dbReference type="PANTHER" id="PTHR40074:SF4">
    <property type="entry name" value="INNER MEMBRANE PROTEIN YCFT"/>
    <property type="match status" value="1"/>
</dbReference>
<keyword evidence="5 7" id="KW-1133">Transmembrane helix</keyword>
<feature type="transmembrane region" description="Helical" evidence="7">
    <location>
        <begin position="124"/>
        <end position="141"/>
    </location>
</feature>
<dbReference type="PANTHER" id="PTHR40074">
    <property type="entry name" value="O-ACETYLTRANSFERASE WECH"/>
    <property type="match status" value="1"/>
</dbReference>
<feature type="transmembrane region" description="Helical" evidence="7">
    <location>
        <begin position="7"/>
        <end position="25"/>
    </location>
</feature>
<dbReference type="OrthoDB" id="4394033at2"/>
<dbReference type="Pfam" id="PF01757">
    <property type="entry name" value="Acyl_transf_3"/>
    <property type="match status" value="1"/>
</dbReference>
<evidence type="ECO:0000256" key="6">
    <source>
        <dbReference type="ARBA" id="ARBA00023136"/>
    </source>
</evidence>
<proteinExistence type="inferred from homology"/>
<feature type="transmembrane region" description="Helical" evidence="7">
    <location>
        <begin position="230"/>
        <end position="250"/>
    </location>
</feature>
<evidence type="ECO:0000259" key="8">
    <source>
        <dbReference type="Pfam" id="PF01757"/>
    </source>
</evidence>
<evidence type="ECO:0000256" key="4">
    <source>
        <dbReference type="ARBA" id="ARBA00022692"/>
    </source>
</evidence>
<evidence type="ECO:0000313" key="9">
    <source>
        <dbReference type="EMBL" id="TDP90346.1"/>
    </source>
</evidence>
<feature type="transmembrane region" description="Helical" evidence="7">
    <location>
        <begin position="45"/>
        <end position="71"/>
    </location>
</feature>
<evidence type="ECO:0000256" key="2">
    <source>
        <dbReference type="ARBA" id="ARBA00007400"/>
    </source>
</evidence>
<evidence type="ECO:0000256" key="5">
    <source>
        <dbReference type="ARBA" id="ARBA00022989"/>
    </source>
</evidence>
<dbReference type="InterPro" id="IPR002656">
    <property type="entry name" value="Acyl_transf_3_dom"/>
</dbReference>
<organism evidence="9 10">
    <name type="scientific">Leucobacter luti</name>
    <dbReference type="NCBI Taxonomy" id="340320"/>
    <lineage>
        <taxon>Bacteria</taxon>
        <taxon>Bacillati</taxon>
        <taxon>Actinomycetota</taxon>
        <taxon>Actinomycetes</taxon>
        <taxon>Micrococcales</taxon>
        <taxon>Microbacteriaceae</taxon>
        <taxon>Leucobacter</taxon>
    </lineage>
</organism>
<keyword evidence="6 7" id="KW-0472">Membrane</keyword>
<dbReference type="EMBL" id="SNYA01000007">
    <property type="protein sequence ID" value="TDP90346.1"/>
    <property type="molecule type" value="Genomic_DNA"/>
</dbReference>
<feature type="transmembrane region" description="Helical" evidence="7">
    <location>
        <begin position="319"/>
        <end position="343"/>
    </location>
</feature>
<reference evidence="9 10" key="1">
    <citation type="submission" date="2019-03" db="EMBL/GenBank/DDBJ databases">
        <title>Genomic analyses of the natural microbiome of Caenorhabditis elegans.</title>
        <authorList>
            <person name="Samuel B."/>
        </authorList>
    </citation>
    <scope>NUCLEOTIDE SEQUENCE [LARGE SCALE GENOMIC DNA]</scope>
    <source>
        <strain evidence="9 10">JUb18</strain>
    </source>
</reference>
<sequence>MSPRLGWVDVAKGLCIVLVVLWHVLTKDLAAGDWGPGQDAIDAWATLSALLLPLRMPLFFTISGLLAARALAEDPPGTVWIRAARWGSLYVVWVLIQTAVFRLLPGFDTAQAHSWGELLAELTIQPTNLWYLFALTLYIVVARLTRNLPVGLVLGAAAALSGVASMGILPDSENLWQVLQNLVFFLAAVRLAHVVRALAAAASVPVLLGAGVAFACATVVVGLFDARHWPGVWVLLCSLAVTAGLALCALIDQHLAACAVLLSCLGRRTLPIYVLHMLVLAVFQTAGPGFAGLLRASGSCACTSCAGAAGILTEIPDAVVVALSAIAPLVLTAAAILCCLGVHRVMLWARLGALFDPLLVHAALAGRRGTMRRS</sequence>
<keyword evidence="4 7" id="KW-0812">Transmembrane</keyword>
<gene>
    <name evidence="9" type="ORF">EDF62_2916</name>
</gene>
<feature type="transmembrane region" description="Helical" evidence="7">
    <location>
        <begin position="175"/>
        <end position="192"/>
    </location>
</feature>
<comment type="subcellular location">
    <subcellularLocation>
        <location evidence="1">Cell membrane</location>
        <topology evidence="1">Multi-pass membrane protein</topology>
    </subcellularLocation>
</comment>
<comment type="similarity">
    <text evidence="2">Belongs to the acyltransferase 3 family.</text>
</comment>
<feature type="domain" description="Acyltransferase 3" evidence="8">
    <location>
        <begin position="6"/>
        <end position="304"/>
    </location>
</feature>
<name>A0A4R6RW32_9MICO</name>
<evidence type="ECO:0000313" key="10">
    <source>
        <dbReference type="Proteomes" id="UP000295601"/>
    </source>
</evidence>
<comment type="caution">
    <text evidence="9">The sequence shown here is derived from an EMBL/GenBank/DDBJ whole genome shotgun (WGS) entry which is preliminary data.</text>
</comment>
<feature type="transmembrane region" description="Helical" evidence="7">
    <location>
        <begin position="270"/>
        <end position="287"/>
    </location>
</feature>
<feature type="transmembrane region" description="Helical" evidence="7">
    <location>
        <begin position="83"/>
        <end position="104"/>
    </location>
</feature>
<evidence type="ECO:0000256" key="7">
    <source>
        <dbReference type="SAM" id="Phobius"/>
    </source>
</evidence>
<dbReference type="AlphaFoldDB" id="A0A4R6RW32"/>
<feature type="transmembrane region" description="Helical" evidence="7">
    <location>
        <begin position="204"/>
        <end position="224"/>
    </location>
</feature>
<evidence type="ECO:0000256" key="3">
    <source>
        <dbReference type="ARBA" id="ARBA00022475"/>
    </source>
</evidence>
<keyword evidence="10" id="KW-1185">Reference proteome</keyword>
<dbReference type="GO" id="GO:0009246">
    <property type="term" value="P:enterobacterial common antigen biosynthetic process"/>
    <property type="evidence" value="ECO:0007669"/>
    <property type="project" value="TreeGrafter"/>
</dbReference>
<dbReference type="GO" id="GO:0016413">
    <property type="term" value="F:O-acetyltransferase activity"/>
    <property type="evidence" value="ECO:0007669"/>
    <property type="project" value="TreeGrafter"/>
</dbReference>
<evidence type="ECO:0000256" key="1">
    <source>
        <dbReference type="ARBA" id="ARBA00004651"/>
    </source>
</evidence>
<dbReference type="GO" id="GO:0005886">
    <property type="term" value="C:plasma membrane"/>
    <property type="evidence" value="ECO:0007669"/>
    <property type="project" value="UniProtKB-SubCell"/>
</dbReference>
<protein>
    <submittedName>
        <fullName evidence="9">Putative membrane protein YcfT</fullName>
    </submittedName>
</protein>